<evidence type="ECO:0000256" key="4">
    <source>
        <dbReference type="SAM" id="Coils"/>
    </source>
</evidence>
<dbReference type="GO" id="GO:0009424">
    <property type="term" value="C:bacterial-type flagellum hook"/>
    <property type="evidence" value="ECO:0007669"/>
    <property type="project" value="InterPro"/>
</dbReference>
<dbReference type="EMBL" id="AFGF01000050">
    <property type="protein sequence ID" value="EGO64737.1"/>
    <property type="molecule type" value="Genomic_DNA"/>
</dbReference>
<dbReference type="Pfam" id="PF00669">
    <property type="entry name" value="Flagellin_N"/>
    <property type="match status" value="1"/>
</dbReference>
<dbReference type="Proteomes" id="UP000003240">
    <property type="component" value="Unassembled WGS sequence"/>
</dbReference>
<evidence type="ECO:0000259" key="5">
    <source>
        <dbReference type="Pfam" id="PF00669"/>
    </source>
</evidence>
<comment type="caution">
    <text evidence="7">The sequence shown here is derived from an EMBL/GenBank/DDBJ whole genome shotgun (WGS) entry which is preliminary data.</text>
</comment>
<evidence type="ECO:0000256" key="3">
    <source>
        <dbReference type="ARBA" id="ARBA00023143"/>
    </source>
</evidence>
<dbReference type="InterPro" id="IPR046358">
    <property type="entry name" value="Flagellin_C"/>
</dbReference>
<evidence type="ECO:0000256" key="2">
    <source>
        <dbReference type="ARBA" id="ARBA00005709"/>
    </source>
</evidence>
<dbReference type="PANTHER" id="PTHR42792:SF1">
    <property type="entry name" value="FLAGELLAR HOOK-ASSOCIATED PROTEIN 3"/>
    <property type="match status" value="1"/>
</dbReference>
<dbReference type="GO" id="GO:0005198">
    <property type="term" value="F:structural molecule activity"/>
    <property type="evidence" value="ECO:0007669"/>
    <property type="project" value="InterPro"/>
</dbReference>
<dbReference type="RefSeq" id="WP_004573169.1">
    <property type="nucleotide sequence ID" value="NZ_AFGF01000050.1"/>
</dbReference>
<keyword evidence="4" id="KW-0175">Coiled coil</keyword>
<dbReference type="OrthoDB" id="9758307at2"/>
<dbReference type="Gene3D" id="1.20.1330.10">
    <property type="entry name" value="f41 fragment of flagellin, N-terminal domain"/>
    <property type="match status" value="1"/>
</dbReference>
<name>F7NH06_9FIRM</name>
<protein>
    <submittedName>
        <fullName evidence="7">Flagellar hook-associated protein FlgL</fullName>
    </submittedName>
</protein>
<accession>F7NH06</accession>
<dbReference type="NCBIfam" id="TIGR02550">
    <property type="entry name" value="flagell_flgL"/>
    <property type="match status" value="1"/>
</dbReference>
<reference evidence="7 8" key="1">
    <citation type="journal article" date="2011" name="EMBO J.">
        <title>Structural diversity of bacterial flagellar motors.</title>
        <authorList>
            <person name="Chen S."/>
            <person name="Beeby M."/>
            <person name="Murphy G.E."/>
            <person name="Leadbetter J.R."/>
            <person name="Hendrixson D.R."/>
            <person name="Briegel A."/>
            <person name="Li Z."/>
            <person name="Shi J."/>
            <person name="Tocheva E.I."/>
            <person name="Muller A."/>
            <person name="Dobro M.J."/>
            <person name="Jensen G.J."/>
        </authorList>
    </citation>
    <scope>NUCLEOTIDE SEQUENCE [LARGE SCALE GENOMIC DNA]</scope>
    <source>
        <strain evidence="7 8">DSM 6540</strain>
    </source>
</reference>
<keyword evidence="3" id="KW-0975">Bacterial flagellum</keyword>
<dbReference type="InterPro" id="IPR001492">
    <property type="entry name" value="Flagellin"/>
</dbReference>
<evidence type="ECO:0000259" key="6">
    <source>
        <dbReference type="Pfam" id="PF00700"/>
    </source>
</evidence>
<sequence>MRITNNMMIADTVWNINKNAARLSKAQQQMSSQQKIQLPSDDPVVATRAIKYRNYVDTVAQYQKNVEDAASWQKVTESALNDLGDIITRARELTVEASSDVLTEEELQKIKAEVIQLQQEAVDVMNTSYAGRYVFAGFATDEAPFELVSTSAGDKVMFKGQYLSIGGPMADSLSDADITAFCTANASDIYQDSGDQAIQYNIGYGAQVAVNLEGQDVTGQETDSNLFDTFAKLLLALDGETSYKTAEVSGTPAAVTVTANNFEIDDLLTDWDEDHERVLTEQADLGARMNYVNMTKNRLSNDHETYTTLMSNNEDVDTAEASIALTTAEYVYEASLAVGAKTINKTLVDFLA</sequence>
<organism evidence="7 8">
    <name type="scientific">Acetonema longum DSM 6540</name>
    <dbReference type="NCBI Taxonomy" id="1009370"/>
    <lineage>
        <taxon>Bacteria</taxon>
        <taxon>Bacillati</taxon>
        <taxon>Bacillota</taxon>
        <taxon>Negativicutes</taxon>
        <taxon>Acetonemataceae</taxon>
        <taxon>Acetonema</taxon>
    </lineage>
</organism>
<evidence type="ECO:0000313" key="8">
    <source>
        <dbReference type="Proteomes" id="UP000003240"/>
    </source>
</evidence>
<dbReference type="SUPFAM" id="SSF64518">
    <property type="entry name" value="Phase 1 flagellin"/>
    <property type="match status" value="1"/>
</dbReference>
<dbReference type="PANTHER" id="PTHR42792">
    <property type="entry name" value="FLAGELLIN"/>
    <property type="match status" value="1"/>
</dbReference>
<dbReference type="eggNOG" id="COG1344">
    <property type="taxonomic scope" value="Bacteria"/>
</dbReference>
<comment type="similarity">
    <text evidence="2">Belongs to the bacterial flagellin family.</text>
</comment>
<dbReference type="STRING" id="1009370.ALO_06738"/>
<comment type="subcellular location">
    <subcellularLocation>
        <location evidence="1">Bacterial flagellum</location>
    </subcellularLocation>
</comment>
<keyword evidence="7" id="KW-0969">Cilium</keyword>
<feature type="coiled-coil region" evidence="4">
    <location>
        <begin position="100"/>
        <end position="127"/>
    </location>
</feature>
<dbReference type="InterPro" id="IPR013384">
    <property type="entry name" value="Flagell_FlgL"/>
</dbReference>
<keyword evidence="7" id="KW-0966">Cell projection</keyword>
<feature type="domain" description="Flagellin C-terminal" evidence="6">
    <location>
        <begin position="272"/>
        <end position="349"/>
    </location>
</feature>
<dbReference type="Pfam" id="PF00700">
    <property type="entry name" value="Flagellin_C"/>
    <property type="match status" value="1"/>
</dbReference>
<keyword evidence="7" id="KW-0282">Flagellum</keyword>
<evidence type="ECO:0000256" key="1">
    <source>
        <dbReference type="ARBA" id="ARBA00004365"/>
    </source>
</evidence>
<gene>
    <name evidence="7" type="primary">flgL</name>
    <name evidence="7" type="ORF">ALO_06738</name>
</gene>
<dbReference type="AlphaFoldDB" id="F7NH06"/>
<feature type="domain" description="Flagellin N-terminal" evidence="5">
    <location>
        <begin position="3"/>
        <end position="139"/>
    </location>
</feature>
<dbReference type="InterPro" id="IPR001029">
    <property type="entry name" value="Flagellin_N"/>
</dbReference>
<proteinExistence type="inferred from homology"/>
<keyword evidence="8" id="KW-1185">Reference proteome</keyword>
<evidence type="ECO:0000313" key="7">
    <source>
        <dbReference type="EMBL" id="EGO64737.1"/>
    </source>
</evidence>
<dbReference type="GO" id="GO:0071973">
    <property type="term" value="P:bacterial-type flagellum-dependent cell motility"/>
    <property type="evidence" value="ECO:0007669"/>
    <property type="project" value="InterPro"/>
</dbReference>